<comment type="caution">
    <text evidence="2">The sequence shown here is derived from an EMBL/GenBank/DDBJ whole genome shotgun (WGS) entry which is preliminary data.</text>
</comment>
<feature type="domain" description="Abortive phage infection protein C-terminal" evidence="1">
    <location>
        <begin position="179"/>
        <end position="439"/>
    </location>
</feature>
<keyword evidence="3" id="KW-1185">Reference proteome</keyword>
<proteinExistence type="predicted"/>
<dbReference type="EMBL" id="BAAALN010000005">
    <property type="protein sequence ID" value="GAA1233021.1"/>
    <property type="molecule type" value="Genomic_DNA"/>
</dbReference>
<evidence type="ECO:0000313" key="3">
    <source>
        <dbReference type="Proteomes" id="UP001500653"/>
    </source>
</evidence>
<dbReference type="Pfam" id="PF10592">
    <property type="entry name" value="AIPR"/>
    <property type="match status" value="1"/>
</dbReference>
<name>A0ABN1W4V4_9PSEU</name>
<dbReference type="RefSeq" id="WP_253863693.1">
    <property type="nucleotide sequence ID" value="NZ_BAAALN010000005.1"/>
</dbReference>
<reference evidence="2 3" key="1">
    <citation type="journal article" date="2019" name="Int. J. Syst. Evol. Microbiol.">
        <title>The Global Catalogue of Microorganisms (GCM) 10K type strain sequencing project: providing services to taxonomists for standard genome sequencing and annotation.</title>
        <authorList>
            <consortium name="The Broad Institute Genomics Platform"/>
            <consortium name="The Broad Institute Genome Sequencing Center for Infectious Disease"/>
            <person name="Wu L."/>
            <person name="Ma J."/>
        </authorList>
    </citation>
    <scope>NUCLEOTIDE SEQUENCE [LARGE SCALE GENOMIC DNA]</scope>
    <source>
        <strain evidence="2 3">JCM 13023</strain>
    </source>
</reference>
<accession>A0ABN1W4V4</accession>
<sequence length="646" mass="71697">MIDGVNDQGIDAIAIVDGHDPHVYLVQAKWSQNGRASSDRSTVRELFAGLDLIDDEDFAAFNPRGQHLAAIAKEVMSSGPVPITQVVALMRGNEVTQGFQVALEQHERRFNHHGEVLDHRILLSSDIWASVRQDLAPQPVDLTAELFPWFSVSEPYESYQGIVEAEQIAQWVKHGADLFNLNIRNPLGRTAINNDLIDTLTDEPDHFWYFNNGITVLCDSVDKAHHSRGTPHRKPITLELRNASVVNGAQTVRAVAEAVSTDDNAASAQVGIRVIVTGTRDDFAKRTTKATNRQNRVEARDFVALDPIQAAIIDDMRAELGLEYSVRRSELDPHPSTGFSIVEAACALACAHSDAQYAARIAVALEVLWERDSQGIYDVLFRPQPGPYLLWNAVRVFRSVRENLHKKRRHYTGRAAALIEHGAYLLTHLVFQRLNTETIDEPDVHDWANQATQQIGRLLDDLIPALVEAIDTLHGERAQIRSSCSDSQKSRELAAHVLSSEQPAMIPSKYQKTPARRKRRRPNAVSVLIDKSLLEEGDPLTLTGASATETTALNAWLAADPRRTRATWIPQRSKPILWAADGEAYSPSGLISRMWELAGWDEHPVAVQGTARWATRSGDTLADLAWKALREIEEESESADGSADSD</sequence>
<organism evidence="2 3">
    <name type="scientific">Prauserella halophila</name>
    <dbReference type="NCBI Taxonomy" id="185641"/>
    <lineage>
        <taxon>Bacteria</taxon>
        <taxon>Bacillati</taxon>
        <taxon>Actinomycetota</taxon>
        <taxon>Actinomycetes</taxon>
        <taxon>Pseudonocardiales</taxon>
        <taxon>Pseudonocardiaceae</taxon>
        <taxon>Prauserella</taxon>
    </lineage>
</organism>
<evidence type="ECO:0000259" key="1">
    <source>
        <dbReference type="Pfam" id="PF10592"/>
    </source>
</evidence>
<evidence type="ECO:0000313" key="2">
    <source>
        <dbReference type="EMBL" id="GAA1233021.1"/>
    </source>
</evidence>
<dbReference type="Proteomes" id="UP001500653">
    <property type="component" value="Unassembled WGS sequence"/>
</dbReference>
<dbReference type="InterPro" id="IPR018891">
    <property type="entry name" value="AIPR_C"/>
</dbReference>
<protein>
    <recommendedName>
        <fullName evidence="1">Abortive phage infection protein C-terminal domain-containing protein</fullName>
    </recommendedName>
</protein>
<gene>
    <name evidence="2" type="ORF">GCM10009676_15370</name>
</gene>